<evidence type="ECO:0000256" key="1">
    <source>
        <dbReference type="SAM" id="MobiDB-lite"/>
    </source>
</evidence>
<protein>
    <submittedName>
        <fullName evidence="2">Uncharacterized protein</fullName>
    </submittedName>
</protein>
<organism evidence="2 3">
    <name type="scientific">Nitrospira tepida</name>
    <dbReference type="NCBI Taxonomy" id="2973512"/>
    <lineage>
        <taxon>Bacteria</taxon>
        <taxon>Pseudomonadati</taxon>
        <taxon>Nitrospirota</taxon>
        <taxon>Nitrospiria</taxon>
        <taxon>Nitrospirales</taxon>
        <taxon>Nitrospiraceae</taxon>
        <taxon>Nitrospira</taxon>
    </lineage>
</organism>
<reference evidence="2" key="1">
    <citation type="submission" date="2022-10" db="EMBL/GenBank/DDBJ databases">
        <authorList>
            <person name="Koch H."/>
        </authorList>
    </citation>
    <scope>NUCLEOTIDE SEQUENCE</scope>
    <source>
        <strain evidence="2">DNF</strain>
    </source>
</reference>
<dbReference type="RefSeq" id="WP_289268010.1">
    <property type="nucleotide sequence ID" value="NZ_OX365700.1"/>
</dbReference>
<proteinExistence type="predicted"/>
<name>A0AA86MXX4_9BACT</name>
<gene>
    <name evidence="2" type="ORF">DNFV4_01479</name>
</gene>
<dbReference type="Proteomes" id="UP001179121">
    <property type="component" value="Chromosome"/>
</dbReference>
<dbReference type="EMBL" id="OX365700">
    <property type="protein sequence ID" value="CAI4031047.1"/>
    <property type="molecule type" value="Genomic_DNA"/>
</dbReference>
<accession>A0AA86MXX4</accession>
<evidence type="ECO:0000313" key="2">
    <source>
        <dbReference type="EMBL" id="CAI4031047.1"/>
    </source>
</evidence>
<evidence type="ECO:0000313" key="3">
    <source>
        <dbReference type="Proteomes" id="UP001179121"/>
    </source>
</evidence>
<sequence>MTTTPRTLSFDEKLAAEAAFAGRPFNPKWSAAARTVYRGIRQALAAEADTLDQASMLDPGPVPDAGGEAPAIGADSSLLASRQDDRHPFDPPSSDESHIEADDSHVALPHEQVLHVGEWIEITSMARNLGVPFTVGMTQPAWETLVTASASVPESEHAARVRDILLALRLRLMSAPANKSVIDVPALLPFPPDTVPRPRLLLAAFHQSPNATTFITLLLPRELSALLSNPKEE</sequence>
<dbReference type="KEGG" id="nti:DNFV4_01479"/>
<dbReference type="AlphaFoldDB" id="A0AA86MXX4"/>
<feature type="region of interest" description="Disordered" evidence="1">
    <location>
        <begin position="52"/>
        <end position="72"/>
    </location>
</feature>
<keyword evidence="3" id="KW-1185">Reference proteome</keyword>